<evidence type="ECO:0000313" key="4">
    <source>
        <dbReference type="Proteomes" id="UP001164726"/>
    </source>
</evidence>
<dbReference type="RefSeq" id="WP_275421451.1">
    <property type="nucleotide sequence ID" value="NZ_CP106877.1"/>
</dbReference>
<dbReference type="PANTHER" id="PTHR42852">
    <property type="entry name" value="THIOL:DISULFIDE INTERCHANGE PROTEIN DSBE"/>
    <property type="match status" value="1"/>
</dbReference>
<dbReference type="InterPro" id="IPR013766">
    <property type="entry name" value="Thioredoxin_domain"/>
</dbReference>
<dbReference type="SUPFAM" id="SSF52833">
    <property type="entry name" value="Thioredoxin-like"/>
    <property type="match status" value="1"/>
</dbReference>
<name>A0A9E8M1R0_9BACI</name>
<dbReference type="GO" id="GO:0016209">
    <property type="term" value="F:antioxidant activity"/>
    <property type="evidence" value="ECO:0007669"/>
    <property type="project" value="InterPro"/>
</dbReference>
<dbReference type="GO" id="GO:0016491">
    <property type="term" value="F:oxidoreductase activity"/>
    <property type="evidence" value="ECO:0007669"/>
    <property type="project" value="InterPro"/>
</dbReference>
<reference evidence="3" key="1">
    <citation type="submission" date="2022-09" db="EMBL/GenBank/DDBJ databases">
        <title>Complete Genomes of Fervidibacillus albus and Fervidibacillus halotolerans isolated from tidal flat sediments.</title>
        <authorList>
            <person name="Kwon K.K."/>
            <person name="Yang S.-H."/>
            <person name="Park M.J."/>
            <person name="Oh H.-M."/>
        </authorList>
    </citation>
    <scope>NUCLEOTIDE SEQUENCE</scope>
    <source>
        <strain evidence="3">MEBiC13594</strain>
    </source>
</reference>
<dbReference type="InterPro" id="IPR000866">
    <property type="entry name" value="AhpC/TSA"/>
</dbReference>
<dbReference type="AlphaFoldDB" id="A0A9E8M1R0"/>
<keyword evidence="1" id="KW-1015">Disulfide bond</keyword>
<dbReference type="PROSITE" id="PS51352">
    <property type="entry name" value="THIOREDOXIN_2"/>
    <property type="match status" value="1"/>
</dbReference>
<evidence type="ECO:0000256" key="1">
    <source>
        <dbReference type="ARBA" id="ARBA00023157"/>
    </source>
</evidence>
<gene>
    <name evidence="3" type="ORF">OE105_04005</name>
</gene>
<dbReference type="PROSITE" id="PS00194">
    <property type="entry name" value="THIOREDOXIN_1"/>
    <property type="match status" value="1"/>
</dbReference>
<organism evidence="3 4">
    <name type="scientific">Fervidibacillus halotolerans</name>
    <dbReference type="NCBI Taxonomy" id="2980027"/>
    <lineage>
        <taxon>Bacteria</taxon>
        <taxon>Bacillati</taxon>
        <taxon>Bacillota</taxon>
        <taxon>Bacilli</taxon>
        <taxon>Bacillales</taxon>
        <taxon>Bacillaceae</taxon>
        <taxon>Fervidibacillus</taxon>
    </lineage>
</organism>
<dbReference type="PANTHER" id="PTHR42852:SF1">
    <property type="entry name" value="THIOREDOXIN-LIKE PROTEIN YNEN"/>
    <property type="match status" value="1"/>
</dbReference>
<proteinExistence type="predicted"/>
<dbReference type="Proteomes" id="UP001164726">
    <property type="component" value="Chromosome"/>
</dbReference>
<protein>
    <submittedName>
        <fullName evidence="3">Redoxin domain-containing protein</fullName>
    </submittedName>
</protein>
<dbReference type="InterPro" id="IPR036249">
    <property type="entry name" value="Thioredoxin-like_sf"/>
</dbReference>
<dbReference type="Pfam" id="PF00578">
    <property type="entry name" value="AhpC-TSA"/>
    <property type="match status" value="1"/>
</dbReference>
<dbReference type="CDD" id="cd02966">
    <property type="entry name" value="TlpA_like_family"/>
    <property type="match status" value="1"/>
</dbReference>
<evidence type="ECO:0000259" key="2">
    <source>
        <dbReference type="PROSITE" id="PS51352"/>
    </source>
</evidence>
<accession>A0A9E8M1R0</accession>
<dbReference type="KEGG" id="fhl:OE105_04005"/>
<feature type="domain" description="Thioredoxin" evidence="2">
    <location>
        <begin position="51"/>
        <end position="191"/>
    </location>
</feature>
<keyword evidence="4" id="KW-1185">Reference proteome</keyword>
<dbReference type="EMBL" id="CP106877">
    <property type="protein sequence ID" value="WAA13295.1"/>
    <property type="molecule type" value="Genomic_DNA"/>
</dbReference>
<dbReference type="InterPro" id="IPR050553">
    <property type="entry name" value="Thioredoxin_ResA/DsbE_sf"/>
</dbReference>
<dbReference type="Gene3D" id="3.40.30.10">
    <property type="entry name" value="Glutaredoxin"/>
    <property type="match status" value="1"/>
</dbReference>
<dbReference type="InterPro" id="IPR017937">
    <property type="entry name" value="Thioredoxin_CS"/>
</dbReference>
<sequence length="191" mass="22097">MKKIVIVFVFLLLIMAAIDRWVMKNKEPEKVTNIDQQVELVQTITEPNVGLAIGEQAPEFSLETLDGGNLSLQDLKGKVVLLNFWASWCPPCREEMPDMQKVYEQYKDENIEIVAVNMTYGRETVEQAKNFQEQLNLTFPIPLDKKAEVTKLYQIIPIPTSYFIDRDGIIRDKQIGLMTEEMMIEKLEKIK</sequence>
<evidence type="ECO:0000313" key="3">
    <source>
        <dbReference type="EMBL" id="WAA13295.1"/>
    </source>
</evidence>